<dbReference type="Proteomes" id="UP001595685">
    <property type="component" value="Unassembled WGS sequence"/>
</dbReference>
<comment type="subcellular location">
    <subcellularLocation>
        <location evidence="1 9">Cell membrane</location>
        <topology evidence="1 9">Multi-pass membrane protein</topology>
    </subcellularLocation>
</comment>
<evidence type="ECO:0000259" key="11">
    <source>
        <dbReference type="PROSITE" id="PS50928"/>
    </source>
</evidence>
<comment type="caution">
    <text evidence="12">The sequence shown here is derived from an EMBL/GenBank/DDBJ whole genome shotgun (WGS) entry which is preliminary data.</text>
</comment>
<keyword evidence="5 10" id="KW-0592">Phosphate transport</keyword>
<dbReference type="Pfam" id="PF00528">
    <property type="entry name" value="BPD_transp_1"/>
    <property type="match status" value="1"/>
</dbReference>
<name>A0ABV7WF68_9MICO</name>
<gene>
    <name evidence="12" type="primary">pstC</name>
    <name evidence="12" type="ORF">ACFOLH_02045</name>
</gene>
<feature type="transmembrane region" description="Helical" evidence="9">
    <location>
        <begin position="238"/>
        <end position="257"/>
    </location>
</feature>
<dbReference type="Gene3D" id="1.10.3720.10">
    <property type="entry name" value="MetI-like"/>
    <property type="match status" value="1"/>
</dbReference>
<keyword evidence="4 10" id="KW-1003">Cell membrane</keyword>
<dbReference type="InterPro" id="IPR000515">
    <property type="entry name" value="MetI-like"/>
</dbReference>
<dbReference type="NCBIfam" id="TIGR02138">
    <property type="entry name" value="phosphate_pstC"/>
    <property type="match status" value="1"/>
</dbReference>
<evidence type="ECO:0000256" key="7">
    <source>
        <dbReference type="ARBA" id="ARBA00022989"/>
    </source>
</evidence>
<evidence type="ECO:0000256" key="4">
    <source>
        <dbReference type="ARBA" id="ARBA00022475"/>
    </source>
</evidence>
<evidence type="ECO:0000256" key="10">
    <source>
        <dbReference type="RuleBase" id="RU363054"/>
    </source>
</evidence>
<feature type="transmembrane region" description="Helical" evidence="9">
    <location>
        <begin position="277"/>
        <end position="302"/>
    </location>
</feature>
<dbReference type="PANTHER" id="PTHR30425:SF1">
    <property type="entry name" value="PHOSPHATE TRANSPORT SYSTEM PERMEASE PROTEIN PSTC"/>
    <property type="match status" value="1"/>
</dbReference>
<dbReference type="SUPFAM" id="SSF161098">
    <property type="entry name" value="MetI-like"/>
    <property type="match status" value="1"/>
</dbReference>
<dbReference type="PANTHER" id="PTHR30425">
    <property type="entry name" value="PHOSPHATE TRANSPORT SYSTEM PERMEASE PROTEIN PST"/>
    <property type="match status" value="1"/>
</dbReference>
<dbReference type="EMBL" id="JBHRWW010000001">
    <property type="protein sequence ID" value="MFC3687118.1"/>
    <property type="molecule type" value="Genomic_DNA"/>
</dbReference>
<feature type="transmembrane region" description="Helical" evidence="9">
    <location>
        <begin position="66"/>
        <end position="99"/>
    </location>
</feature>
<dbReference type="RefSeq" id="WP_340292424.1">
    <property type="nucleotide sequence ID" value="NZ_JBBEOI010000071.1"/>
</dbReference>
<accession>A0ABV7WF68</accession>
<dbReference type="InterPro" id="IPR035906">
    <property type="entry name" value="MetI-like_sf"/>
</dbReference>
<dbReference type="CDD" id="cd06261">
    <property type="entry name" value="TM_PBP2"/>
    <property type="match status" value="1"/>
</dbReference>
<evidence type="ECO:0000256" key="1">
    <source>
        <dbReference type="ARBA" id="ARBA00004651"/>
    </source>
</evidence>
<evidence type="ECO:0000313" key="12">
    <source>
        <dbReference type="EMBL" id="MFC3687118.1"/>
    </source>
</evidence>
<protein>
    <recommendedName>
        <fullName evidence="10">Phosphate transport system permease protein</fullName>
    </recommendedName>
</protein>
<keyword evidence="3 9" id="KW-0813">Transport</keyword>
<evidence type="ECO:0000256" key="9">
    <source>
        <dbReference type="RuleBase" id="RU363032"/>
    </source>
</evidence>
<evidence type="ECO:0000256" key="8">
    <source>
        <dbReference type="ARBA" id="ARBA00023136"/>
    </source>
</evidence>
<evidence type="ECO:0000256" key="2">
    <source>
        <dbReference type="ARBA" id="ARBA00007069"/>
    </source>
</evidence>
<feature type="transmembrane region" description="Helical" evidence="9">
    <location>
        <begin position="159"/>
        <end position="184"/>
    </location>
</feature>
<feature type="transmembrane region" description="Helical" evidence="9">
    <location>
        <begin position="111"/>
        <end position="139"/>
    </location>
</feature>
<keyword evidence="13" id="KW-1185">Reference proteome</keyword>
<proteinExistence type="inferred from homology"/>
<keyword evidence="8 9" id="KW-0472">Membrane</keyword>
<feature type="domain" description="ABC transmembrane type-1" evidence="11">
    <location>
        <begin position="74"/>
        <end position="302"/>
    </location>
</feature>
<reference evidence="13" key="1">
    <citation type="journal article" date="2019" name="Int. J. Syst. Evol. Microbiol.">
        <title>The Global Catalogue of Microorganisms (GCM) 10K type strain sequencing project: providing services to taxonomists for standard genome sequencing and annotation.</title>
        <authorList>
            <consortium name="The Broad Institute Genomics Platform"/>
            <consortium name="The Broad Institute Genome Sequencing Center for Infectious Disease"/>
            <person name="Wu L."/>
            <person name="Ma J."/>
        </authorList>
    </citation>
    <scope>NUCLEOTIDE SEQUENCE [LARGE SCALE GENOMIC DNA]</scope>
    <source>
        <strain evidence="13">NCAIM B.02333</strain>
    </source>
</reference>
<keyword evidence="6 9" id="KW-0812">Transmembrane</keyword>
<organism evidence="12 13">
    <name type="scientific">Aquipuribacter hungaricus</name>
    <dbReference type="NCBI Taxonomy" id="545624"/>
    <lineage>
        <taxon>Bacteria</taxon>
        <taxon>Bacillati</taxon>
        <taxon>Actinomycetota</taxon>
        <taxon>Actinomycetes</taxon>
        <taxon>Micrococcales</taxon>
        <taxon>Intrasporangiaceae</taxon>
        <taxon>Aquipuribacter</taxon>
    </lineage>
</organism>
<comment type="function">
    <text evidence="10">Part of the binding-protein-dependent transport system for phosphate; probably responsible for the translocation of the substrate across the membrane.</text>
</comment>
<comment type="similarity">
    <text evidence="2 10">Belongs to the binding-protein-dependent transport system permease family. CysTW subfamily.</text>
</comment>
<dbReference type="InterPro" id="IPR051124">
    <property type="entry name" value="Phosphate_Transport_Permease"/>
</dbReference>
<feature type="transmembrane region" description="Helical" evidence="9">
    <location>
        <begin position="23"/>
        <end position="46"/>
    </location>
</feature>
<evidence type="ECO:0000256" key="5">
    <source>
        <dbReference type="ARBA" id="ARBA00022592"/>
    </source>
</evidence>
<evidence type="ECO:0000313" key="13">
    <source>
        <dbReference type="Proteomes" id="UP001595685"/>
    </source>
</evidence>
<dbReference type="InterPro" id="IPR011864">
    <property type="entry name" value="Phosphate_PstC"/>
</dbReference>
<dbReference type="PROSITE" id="PS50928">
    <property type="entry name" value="ABC_TM1"/>
    <property type="match status" value="1"/>
</dbReference>
<evidence type="ECO:0000256" key="6">
    <source>
        <dbReference type="ARBA" id="ARBA00022692"/>
    </source>
</evidence>
<keyword evidence="7 9" id="KW-1133">Transmembrane helix</keyword>
<evidence type="ECO:0000256" key="3">
    <source>
        <dbReference type="ARBA" id="ARBA00022448"/>
    </source>
</evidence>
<sequence length="315" mass="32406">MTATATPPVAQAPKAVTRPGDKVFSGLALAAALTILVTLTGVAAFLLAKGYPAFGAGAEDLGASSFWTLVGPLLFGSVLSSALALLLAAPVAVGIALYISHYAPRRAARAFGYVIDLLAAVPSVVFGFWGITVLAPYLVPGYQWLEANLGFLPFFAGPAANSGYVMLTAALVLAVMILPIMTAVCREVFLQTPRLHEEAALALGATRWEMIRMAVLPYGRSGVVSGAMLGLGRALGETLAVTIILSVNPTVITFNLISGQNPSTIPANIALNFPEATGLGVSVLIATGLVLFVLTFAVNYLARSVASRGFSGAAG</sequence>